<dbReference type="AlphaFoldDB" id="A0A9P8IGH7"/>
<dbReference type="PANTHER" id="PTHR28080:SF1">
    <property type="entry name" value="PEROXISOMAL BIOGENESIS FACTOR 3"/>
    <property type="match status" value="1"/>
</dbReference>
<reference evidence="1" key="1">
    <citation type="submission" date="2021-03" db="EMBL/GenBank/DDBJ databases">
        <title>Comparative genomics and phylogenomic investigation of the class Geoglossomycetes provide insights into ecological specialization and systematics.</title>
        <authorList>
            <person name="Melie T."/>
            <person name="Pirro S."/>
            <person name="Miller A.N."/>
            <person name="Quandt A."/>
        </authorList>
    </citation>
    <scope>NUCLEOTIDE SEQUENCE</scope>
    <source>
        <strain evidence="1">CAQ_001_2017</strain>
    </source>
</reference>
<dbReference type="InterPro" id="IPR006966">
    <property type="entry name" value="Peroxin-3"/>
</dbReference>
<sequence>MTKVEAAVKEVFGPLSPREDITLERLSELVLQVRKKIEGATETERRSSAPRYPLSWHQLTPTNRNNKWLPYLLPPQEQEDYVLRESGMSESATPPTTATDSSHVSLRRLLDETSDLIDSPPFTHVLTKILDAGFSVLVDEKLRVQAFKLPLETDPEGGGGGGRVQEITSDAGEAKAKVANVLAVLTRQAHSIGLGANAEEK</sequence>
<feature type="non-terminal residue" evidence="1">
    <location>
        <position position="201"/>
    </location>
</feature>
<dbReference type="GO" id="GO:0030674">
    <property type="term" value="F:protein-macromolecule adaptor activity"/>
    <property type="evidence" value="ECO:0007669"/>
    <property type="project" value="TreeGrafter"/>
</dbReference>
<evidence type="ECO:0000313" key="1">
    <source>
        <dbReference type="EMBL" id="KAH0548123.1"/>
    </source>
</evidence>
<dbReference type="Proteomes" id="UP000750711">
    <property type="component" value="Unassembled WGS sequence"/>
</dbReference>
<name>A0A9P8IGH7_9PEZI</name>
<organism evidence="1 2">
    <name type="scientific">Trichoglossum hirsutum</name>
    <dbReference type="NCBI Taxonomy" id="265104"/>
    <lineage>
        <taxon>Eukaryota</taxon>
        <taxon>Fungi</taxon>
        <taxon>Dikarya</taxon>
        <taxon>Ascomycota</taxon>
        <taxon>Pezizomycotina</taxon>
        <taxon>Geoglossomycetes</taxon>
        <taxon>Geoglossales</taxon>
        <taxon>Geoglossaceae</taxon>
        <taxon>Trichoglossum</taxon>
    </lineage>
</organism>
<comment type="caution">
    <text evidence="1">The sequence shown here is derived from an EMBL/GenBank/DDBJ whole genome shotgun (WGS) entry which is preliminary data.</text>
</comment>
<proteinExistence type="predicted"/>
<keyword evidence="2" id="KW-1185">Reference proteome</keyword>
<protein>
    <submittedName>
        <fullName evidence="1">Uncharacterized protein</fullName>
    </submittedName>
</protein>
<evidence type="ECO:0000313" key="2">
    <source>
        <dbReference type="Proteomes" id="UP000750711"/>
    </source>
</evidence>
<dbReference type="Pfam" id="PF04882">
    <property type="entry name" value="Peroxin-3"/>
    <property type="match status" value="1"/>
</dbReference>
<dbReference type="GO" id="GO:0005778">
    <property type="term" value="C:peroxisomal membrane"/>
    <property type="evidence" value="ECO:0007669"/>
    <property type="project" value="InterPro"/>
</dbReference>
<dbReference type="EMBL" id="JAGHQM010002817">
    <property type="protein sequence ID" value="KAH0548123.1"/>
    <property type="molecule type" value="Genomic_DNA"/>
</dbReference>
<gene>
    <name evidence="1" type="ORF">GP486_008147</name>
</gene>
<dbReference type="PANTHER" id="PTHR28080">
    <property type="entry name" value="PEROXISOMAL BIOGENESIS FACTOR 3"/>
    <property type="match status" value="1"/>
</dbReference>
<accession>A0A9P8IGH7</accession>
<dbReference type="GO" id="GO:0045046">
    <property type="term" value="P:protein import into peroxisome membrane"/>
    <property type="evidence" value="ECO:0007669"/>
    <property type="project" value="TreeGrafter"/>
</dbReference>